<comment type="similarity">
    <text evidence="2 9">Belongs to the type II topoisomerase GyrA/ParC subunit family.</text>
</comment>
<dbReference type="FunFam" id="3.90.199.10:FF:000001">
    <property type="entry name" value="DNA gyrase subunit A"/>
    <property type="match status" value="1"/>
</dbReference>
<comment type="subcellular location">
    <subcellularLocation>
        <location evidence="9">Cytoplasm</location>
    </subcellularLocation>
</comment>
<dbReference type="InterPro" id="IPR005743">
    <property type="entry name" value="GyrA"/>
</dbReference>
<dbReference type="GO" id="GO:0005524">
    <property type="term" value="F:ATP binding"/>
    <property type="evidence" value="ECO:0007669"/>
    <property type="project" value="UniProtKB-UniRule"/>
</dbReference>
<dbReference type="InterPro" id="IPR013760">
    <property type="entry name" value="Topo_IIA-like_dom_sf"/>
</dbReference>
<dbReference type="PANTHER" id="PTHR43493:SF5">
    <property type="entry name" value="DNA GYRASE SUBUNIT A, CHLOROPLASTIC_MITOCHONDRIAL"/>
    <property type="match status" value="1"/>
</dbReference>
<dbReference type="InterPro" id="IPR013757">
    <property type="entry name" value="Topo_IIA_A_a_sf"/>
</dbReference>
<dbReference type="EMBL" id="CADCWG010000290">
    <property type="protein sequence ID" value="CAA9574459.1"/>
    <property type="molecule type" value="Genomic_DNA"/>
</dbReference>
<dbReference type="AlphaFoldDB" id="A0A6J4VDE1"/>
<dbReference type="PROSITE" id="PS52040">
    <property type="entry name" value="TOPO_IIA"/>
    <property type="match status" value="1"/>
</dbReference>
<evidence type="ECO:0000256" key="2">
    <source>
        <dbReference type="ARBA" id="ARBA00008263"/>
    </source>
</evidence>
<dbReference type="GO" id="GO:0005737">
    <property type="term" value="C:cytoplasm"/>
    <property type="evidence" value="ECO:0007669"/>
    <property type="project" value="UniProtKB-SubCell"/>
</dbReference>
<comment type="subunit">
    <text evidence="9">Heterotetramer, composed of two GyrA and two GyrB chains. In the heterotetramer, GyrA contains the active site tyrosine that forms a transient covalent intermediate with DNA, while GyrB binds cofactors and catalyzes ATP hydrolysis.</text>
</comment>
<comment type="miscellaneous">
    <text evidence="9">Few gyrases are as efficient as E.coli at forming negative supercoils. Not all organisms have 2 type II topoisomerases; in organisms with a single type II topoisomerase this enzyme also has to decatenate newly replicated chromosomes.</text>
</comment>
<dbReference type="GO" id="GO:0006261">
    <property type="term" value="P:DNA-templated DNA replication"/>
    <property type="evidence" value="ECO:0007669"/>
    <property type="project" value="UniProtKB-UniRule"/>
</dbReference>
<dbReference type="NCBIfam" id="NF004043">
    <property type="entry name" value="PRK05560.1"/>
    <property type="match status" value="1"/>
</dbReference>
<feature type="short sequence motif" description="GyrA-box" evidence="9">
    <location>
        <begin position="526"/>
        <end position="532"/>
    </location>
</feature>
<dbReference type="PANTHER" id="PTHR43493">
    <property type="entry name" value="DNA GYRASE/TOPOISOMERASE SUBUNIT A"/>
    <property type="match status" value="1"/>
</dbReference>
<evidence type="ECO:0000256" key="7">
    <source>
        <dbReference type="ARBA" id="ARBA00023235"/>
    </source>
</evidence>
<dbReference type="InterPro" id="IPR035516">
    <property type="entry name" value="Gyrase/topoIV_suA_C"/>
</dbReference>
<dbReference type="FunFam" id="2.120.10.90:FF:000005">
    <property type="entry name" value="DNA topoisomerase 4 subunit A"/>
    <property type="match status" value="1"/>
</dbReference>
<sequence>MEIGNVRIAGIENEMRQSFLAYAMSVIVSRALPDARDGLKPVQRRVLYAMAEMGMRSTARYRKSAGIVGEVLKSYHPHSDTAAYDTLVRMAQDFNLRYPLVDGQGNFGSVDGDGAAAMRYTEARLAPIADELLADIDKRTVDFGPNYDASTQEPLVLPSRLPNLLINGSVGIAVGMATNIPPHNVTEICDAVAHLVDHPDATVEDLMAFVKGPDFPTGGTILGTEGIKAAYATGRGRIVIRAKAFVEEAARGGRYQIVVTELPYQVNKAALLERIADLVKEDKLDGISDLRDESDRSGMRAIIELKRDAQPMKVLNSLFKHTALQQTFGVNMVALVERGSQPRVLTLRRALQEYIAHRQEVVTRRTEFELERARRRAHVLEGLKIALDQIDAVIATIRRSQTTDTARKNLMQGFKLSEVQANAILDMRLARLAALERKKIDEEYRDLLVEIGRLEALLADPQLILGVIRSDMLALKEKYGDERRTRIQDISGVLSEEDLIPEVDVLVTLTSRGYVKRIADGAYKTQHRGGRGVTGVTMREEDSPQHILAANTMDSLLVFTNRGRVYQLKVHELPDSGRTAKGVPIVNLINLQPDETVTTLMKVKDFSAANYLFFTTRLGRVKRTSLDQFSSVRSSGLIALGIEPGDELAWVRMTDGDSDVMLITENGQAIRFAETDVRAMGRPAAGVIGIRLEGKDRVIAFDVCPPDGEVLVVAARGLGKRTKIAEYPRQGRGGKGVTAMRLTPRTGPIVAAGIPSPEDTVLMMSTSGKVVRIPVAQVSLIGRATQGVTVMRLTDTEQVASMALIAPRDEADDLRLASTLDGHDEVDANGQGVRPARQPVAAPNGTAKAPPTNGSSPA</sequence>
<keyword evidence="4 9" id="KW-0067">ATP-binding</keyword>
<dbReference type="InterPro" id="IPR050220">
    <property type="entry name" value="Type_II_DNA_Topoisomerases"/>
</dbReference>
<evidence type="ECO:0000256" key="6">
    <source>
        <dbReference type="ARBA" id="ARBA00023125"/>
    </source>
</evidence>
<comment type="subunit">
    <text evidence="8">Heterotetramer composed of ParC and ParE.</text>
</comment>
<evidence type="ECO:0000313" key="13">
    <source>
        <dbReference type="EMBL" id="CAA9574459.1"/>
    </source>
</evidence>
<evidence type="ECO:0000259" key="12">
    <source>
        <dbReference type="PROSITE" id="PS52040"/>
    </source>
</evidence>
<evidence type="ECO:0000256" key="9">
    <source>
        <dbReference type="HAMAP-Rule" id="MF_01897"/>
    </source>
</evidence>
<dbReference type="GO" id="GO:0003677">
    <property type="term" value="F:DNA binding"/>
    <property type="evidence" value="ECO:0007669"/>
    <property type="project" value="UniProtKB-UniRule"/>
</dbReference>
<evidence type="ECO:0000256" key="1">
    <source>
        <dbReference type="ARBA" id="ARBA00000185"/>
    </source>
</evidence>
<comment type="catalytic activity">
    <reaction evidence="1 9 10">
        <text>ATP-dependent breakage, passage and rejoining of double-stranded DNA.</text>
        <dbReference type="EC" id="5.6.2.2"/>
    </reaction>
</comment>
<keyword evidence="6 9" id="KW-0238">DNA-binding</keyword>
<dbReference type="NCBIfam" id="NF004044">
    <property type="entry name" value="PRK05561.1"/>
    <property type="match status" value="1"/>
</dbReference>
<comment type="function">
    <text evidence="9">A type II topoisomerase that negatively supercoils closed circular double-stranded (ds) DNA in an ATP-dependent manner to modulate DNA topology and maintain chromosomes in an underwound state. Negative supercoiling favors strand separation, and DNA replication, transcription, recombination and repair, all of which involve strand separation. Also able to catalyze the interconversion of other topological isomers of dsDNA rings, including catenanes and knotted rings. Type II topoisomerases break and join 2 DNA strands simultaneously in an ATP-dependent manner.</text>
</comment>
<dbReference type="InterPro" id="IPR006691">
    <property type="entry name" value="GyrA/parC_rep"/>
</dbReference>
<dbReference type="Gene3D" id="2.120.10.90">
    <property type="entry name" value="DNA gyrase/topoisomerase IV, subunit A, C-terminal"/>
    <property type="match status" value="1"/>
</dbReference>
<evidence type="ECO:0000256" key="5">
    <source>
        <dbReference type="ARBA" id="ARBA00023029"/>
    </source>
</evidence>
<keyword evidence="7 9" id="KW-0413">Isomerase</keyword>
<dbReference type="GO" id="GO:0034335">
    <property type="term" value="F:DNA negative supercoiling activity"/>
    <property type="evidence" value="ECO:0007669"/>
    <property type="project" value="UniProtKB-ARBA"/>
</dbReference>
<dbReference type="NCBIfam" id="TIGR01063">
    <property type="entry name" value="gyrA"/>
    <property type="match status" value="1"/>
</dbReference>
<dbReference type="SMART" id="SM00434">
    <property type="entry name" value="TOP4c"/>
    <property type="match status" value="1"/>
</dbReference>
<dbReference type="GO" id="GO:0009330">
    <property type="term" value="C:DNA topoisomerase type II (double strand cut, ATP-hydrolyzing) complex"/>
    <property type="evidence" value="ECO:0007669"/>
    <property type="project" value="TreeGrafter"/>
</dbReference>
<dbReference type="CDD" id="cd00187">
    <property type="entry name" value="TOP4c"/>
    <property type="match status" value="1"/>
</dbReference>
<evidence type="ECO:0000256" key="10">
    <source>
        <dbReference type="PROSITE-ProRule" id="PRU01384"/>
    </source>
</evidence>
<evidence type="ECO:0000256" key="3">
    <source>
        <dbReference type="ARBA" id="ARBA00022741"/>
    </source>
</evidence>
<dbReference type="Gene3D" id="3.90.199.10">
    <property type="entry name" value="Topoisomerase II, domain 5"/>
    <property type="match status" value="1"/>
</dbReference>
<dbReference type="Pfam" id="PF00521">
    <property type="entry name" value="DNA_topoisoIV"/>
    <property type="match status" value="1"/>
</dbReference>
<dbReference type="InterPro" id="IPR013758">
    <property type="entry name" value="Topo_IIA_A/C_ab"/>
</dbReference>
<proteinExistence type="inferred from homology"/>
<dbReference type="GO" id="GO:0006265">
    <property type="term" value="P:DNA topological change"/>
    <property type="evidence" value="ECO:0007669"/>
    <property type="project" value="UniProtKB-UniRule"/>
</dbReference>
<organism evidence="13">
    <name type="scientific">uncultured Thermomicrobiales bacterium</name>
    <dbReference type="NCBI Taxonomy" id="1645740"/>
    <lineage>
        <taxon>Bacteria</taxon>
        <taxon>Pseudomonadati</taxon>
        <taxon>Thermomicrobiota</taxon>
        <taxon>Thermomicrobia</taxon>
        <taxon>Thermomicrobiales</taxon>
        <taxon>environmental samples</taxon>
    </lineage>
</organism>
<feature type="domain" description="Topo IIA-type catalytic" evidence="12">
    <location>
        <begin position="32"/>
        <end position="499"/>
    </location>
</feature>
<dbReference type="EC" id="5.6.2.2" evidence="9"/>
<keyword evidence="9" id="KW-0963">Cytoplasm</keyword>
<feature type="active site" description="O-(5'-phospho-DNA)-tyrosine intermediate" evidence="9 10">
    <location>
        <position position="120"/>
    </location>
</feature>
<dbReference type="Gene3D" id="3.30.1360.40">
    <property type="match status" value="1"/>
</dbReference>
<keyword evidence="3 9" id="KW-0547">Nucleotide-binding</keyword>
<dbReference type="InterPro" id="IPR002205">
    <property type="entry name" value="Topo_IIA_dom_A"/>
</dbReference>
<reference evidence="13" key="1">
    <citation type="submission" date="2020-02" db="EMBL/GenBank/DDBJ databases">
        <authorList>
            <person name="Meier V. D."/>
        </authorList>
    </citation>
    <scope>NUCLEOTIDE SEQUENCE</scope>
    <source>
        <strain evidence="13">AVDCRST_MAG49</strain>
    </source>
</reference>
<evidence type="ECO:0000256" key="11">
    <source>
        <dbReference type="SAM" id="MobiDB-lite"/>
    </source>
</evidence>
<dbReference type="Gene3D" id="1.10.268.10">
    <property type="entry name" value="Topoisomerase, domain 3"/>
    <property type="match status" value="1"/>
</dbReference>
<gene>
    <name evidence="9" type="primary">gyrA</name>
    <name evidence="13" type="ORF">AVDCRST_MAG49-4011</name>
</gene>
<accession>A0A6J4VDE1</accession>
<dbReference type="GO" id="GO:0005694">
    <property type="term" value="C:chromosome"/>
    <property type="evidence" value="ECO:0007669"/>
    <property type="project" value="InterPro"/>
</dbReference>
<dbReference type="Pfam" id="PF03989">
    <property type="entry name" value="DNA_gyraseA_C"/>
    <property type="match status" value="6"/>
</dbReference>
<keyword evidence="5 9" id="KW-0799">Topoisomerase</keyword>
<dbReference type="SUPFAM" id="SSF101904">
    <property type="entry name" value="GyrA/ParC C-terminal domain-like"/>
    <property type="match status" value="1"/>
</dbReference>
<dbReference type="HAMAP" id="MF_01897">
    <property type="entry name" value="GyrA"/>
    <property type="match status" value="1"/>
</dbReference>
<evidence type="ECO:0000256" key="4">
    <source>
        <dbReference type="ARBA" id="ARBA00022840"/>
    </source>
</evidence>
<dbReference type="SUPFAM" id="SSF56719">
    <property type="entry name" value="Type II DNA topoisomerase"/>
    <property type="match status" value="1"/>
</dbReference>
<dbReference type="FunFam" id="1.10.268.10:FF:000001">
    <property type="entry name" value="DNA gyrase subunit A"/>
    <property type="match status" value="1"/>
</dbReference>
<evidence type="ECO:0000256" key="8">
    <source>
        <dbReference type="ARBA" id="ARBA00063644"/>
    </source>
</evidence>
<feature type="region of interest" description="Disordered" evidence="11">
    <location>
        <begin position="821"/>
        <end position="858"/>
    </location>
</feature>
<dbReference type="FunFam" id="3.30.1360.40:FF:000002">
    <property type="entry name" value="DNA gyrase subunit A"/>
    <property type="match status" value="1"/>
</dbReference>
<name>A0A6J4VDE1_9BACT</name>
<protein>
    <recommendedName>
        <fullName evidence="9">DNA gyrase subunit A</fullName>
        <ecNumber evidence="9">5.6.2.2</ecNumber>
    </recommendedName>
</protein>